<dbReference type="Proteomes" id="UP000244892">
    <property type="component" value="Plasmid pTB101"/>
</dbReference>
<proteinExistence type="predicted"/>
<dbReference type="InterPro" id="IPR008638">
    <property type="entry name" value="FhaB/CdiA-like_TPS"/>
</dbReference>
<dbReference type="Gene3D" id="2.160.20.10">
    <property type="entry name" value="Single-stranded right-handed beta-helix, Pectin lyase-like"/>
    <property type="match status" value="1"/>
</dbReference>
<evidence type="ECO:0000259" key="2">
    <source>
        <dbReference type="SMART" id="SM00912"/>
    </source>
</evidence>
<dbReference type="KEGG" id="aon:DEH84_17935"/>
<evidence type="ECO:0000256" key="1">
    <source>
        <dbReference type="SAM" id="MobiDB-lite"/>
    </source>
</evidence>
<keyword evidence="4" id="KW-1185">Reference proteome</keyword>
<dbReference type="Pfam" id="PF05860">
    <property type="entry name" value="TPS"/>
    <property type="match status" value="1"/>
</dbReference>
<dbReference type="PANTHER" id="PTHR12338:SF5">
    <property type="entry name" value="ANTIGEN 43-RELATED"/>
    <property type="match status" value="1"/>
</dbReference>
<reference evidence="3 4" key="1">
    <citation type="submission" date="2018-05" db="EMBL/GenBank/DDBJ databases">
        <title>complete genome sequence of Aquabacterium olei NBRC 110486.</title>
        <authorList>
            <person name="Tang B."/>
            <person name="Chang J."/>
            <person name="Zhang L."/>
            <person name="Yang H."/>
        </authorList>
    </citation>
    <scope>NUCLEOTIDE SEQUENCE [LARGE SCALE GENOMIC DNA]</scope>
    <source>
        <strain evidence="3 4">NBRC 110486</strain>
        <plasmid evidence="4">Plasmid ptb101</plasmid>
    </source>
</reference>
<keyword evidence="3" id="KW-0614">Plasmid</keyword>
<accession>A0A2U8FWN0</accession>
<dbReference type="Pfam" id="PF12545">
    <property type="entry name" value="DUF3739"/>
    <property type="match status" value="1"/>
</dbReference>
<dbReference type="InterPro" id="IPR024973">
    <property type="entry name" value="ESPR"/>
</dbReference>
<sequence>MNKHVHRLVFDRRRSMCVPAAEHARSAGKSASGQCRARRGAPCLGGAAAVVLAACAWDPFGAHAAGGMPLSTLIPRSPTVMADKAAAGRPMANLPQRFRDFSGKTPGNPVDVNRFRIDTTDPRTMRIDQFDDRVIINWDTFDIGPGYTVRFVQPTGGSALNNIWDNQASVILGRIQANGEVLLQNQNGILFGPTARVDTQRFVATALKLADETFLKGIRSAQGGSTPTFGGTDQQDQGFVSVERGAEIKALAGGDVILVAPRVYNEGRIETPSGQTVMAAGQKVYLFSSTDAAQRGLWVTVDAFDPLVTPTRAGVNTVEQAATGTYTVRDGETVTNETGTTGLEQRINEVVADKGRINLVGMVVRQMGKLSATTAVKGQNGAILLHAVQSTTASADNVVNGNLGQLEIGAGSVTRVTPSEDSATQKDAETFYRSTVELFGKDIRIGAGALVEAVSGNLSIMAAATQQNPLFNGEGTATQEASLFIDRDVRLSVAGLRDVALPMSRNQLMLSLYQNELADTPVQRGGVLYRNQVYFDARKPVAVANVKGAYNLIERTARELSVRGGNLRVEADGALVVADGVKFDVSGGSKRYDAGQLLTSVLGRGAGTSVSLDQARPDVRYDRLISPGQLSGEAAPLSLASTAIQPRETSYVEGADAGWLSLKGSTLYIGAEIQADAVVGPLQLWGNPSGTTVSAADTTVRLNTKVSTELGRLATLIDKPHLYAAVRPLGGRVDIENTQGSVRLQADTAGGMPNLPDEDAGAASNWLAGLATETRVSAKMLQNSGASAVALKATHTSDAVPHDVNVDADVKLDLGASGSFLAASQGGGTVTMAGQVRAAGGTIALEAGQARASGTGEGNATGAGPGDVVVASTAVLDVSGGASARGAEGDGGQIAIKAGHSASVAEGALLDVSAALLRGAPSGTVKGDAGGINLQVNTAVPAGVPEDTVSGKLILAGTLRGFDFRRGGKLAIGGLRSLWIGEPTAQVPQALQSGLQIAPAFFSEGGFGTFTLQTKGDIVVADHTRIAPRLVNLSEPVSWSQINVGRAGPTGVAMAAETERVVLDDALRQPVSITLDASALKADVAMSNQPTGLNRGGSVTLGEGAVMDAGLGGSLTLRGSYRVDVHGALVAHGGDVTVGLGTDTVLHRVGSSPTNALELDPVGYLPDQAVQLHDTSLIDVSGAARVRAATVAGQTRLVGDVLGGGTVSLNPDAQRGWVLMDEGAVINLSGAQAALHTGVSRQATTVSAAAGTLNVSSLYGFYLGGTLIAHRPDASVAGGQFNARSVAGSIRDFQLQPDSVPGSAFPEQSVSEVGRIRVVGEGQTVSTDAAARTFGESQVSASGLLDSGFDRLSFTASERVVLGRDANLVARPADRAGHVPLRSVVLDAPVIAAEASASGTPNAVTVQAHHVSIGSARSADPALGMQPPGAATTGTAALTVNAGLIDWYGTHAFQGFANVALRATLSAKHEVGARRNGEIRLNGLGAGTTRPTAALLFDGHLELQAGNLYASTLTDARIEGTATSTLQTLNPQKGASSASPLSALGRLTLDAGTVNHAGTIDQPFGDIRITGTQVALQDGSRLSVSGEGLVVPVGFMLNGQRWLYGTSEAGVASSADAKAVLDLVDLHKDVTVDSPNLTVASSSRIQAQAGGDLLAWEFVEGVGGTKDTFNRAGVYAIVPGHTYEFAPYDTQTALTAAANGQPLSVGAQVRITSANGALPPGTYTLLPARYGILPGAVLVSTRTLVSDQPLATGLTRPDGSVLVSGFETAVGTNINGANRRNLALLLEPAATAAAQSRVDRVSINDFLSAQEGTRPASGGRVSLLSTQAFDWTASYQLKGGELDLSMGRSLVVGLAGTTRLEDGEVLVSAEALSRTEADSILLGGQREEVKGETVVTAKAEHIRFDGDVSTGELIAVARHSIDVAQGVSLTVDEGQHADTDVQRVVRVQGDGATLAVSHNKGLDVQRDLASVAAGARLEGRLSIASSVAAPSALKAAHVVMDAAGALSVNPGTAIQARAMSVAAGQIAIGDATADPGLVLAGGLLESVNAAERAQMRSYGAMQFAANASLGSAKTARLTLDAPALVGQGGDITVRAGEVVLRNTTGRAAPADLTGAGRLRLEATPALSDVRTGGLIVGAGPVRLAAESVTLASQGDLVFDGRGKQTNSLSSQGDLTLSAARVTALSGGTHQARADGVLRVEKAAGSRTLGETTGLGAALTLSGTRVEQHGRVEVASGKLEIEGRGATDSARTVVLGKGSVTRAAGTVVQAGRTWAASSAGGDVRIRAASGDIEVLGQIDVSAGGIPVHDGTGKVVGWKTASASDSAKAAGTIELSAPTETGRVVFGADAALLGRASTDTLSGQLIVDAGRVAEAAQASAAAGVRGTLDRLAELSNEGGMHGAVTARLRGTEDQSLHTAMKAVRTRISVDQRSLTLGGDALIDARAPQGGMVQLSARGLTLEEGARIQAASSRAGAQGGDVLLSATTGTRVISTVDPDTGETTLSTVTDPGVLDLRAGATVDAGTGRIVLRAERDDNELAAAVALATDAAAQAGEGSDPVLDAEAMARALRMAPVQATLKAGEVLVESARVYERNDSGEAYTGIRAAASSGTLLGQRDLSTHAAEFLGSRDVVMRSLGLLGQAQLRAGVEVRAAGDLTVSSDWNMWRADRADDPTLAPLMLTLRAGGHLRIHGSLSDGFTTAAATGSVASGDAASFRLTAGADLNASDLLAVQHAATEADLTVAAGKVVRTTTGSIEMAAAHDVVLAPGTGTTPVQGLVYVAGRPVDLPADQVAAAPDVTAMGYTHRGGRLEVHAGRNIASAAPVQLPSNWLLHAGVMADDGSVGLGAWASYLPAFRQGLGSFGGGNVHVSAGGDIVNLGVVAPTSARHVQTWGTSAEGEAVPGTPTLDLRNGGDVTVQAGGDIRGGIYLLGRGEGRLEAGGAFTTGTNVKPDVPGQGAILALMDGHWSLQARTGLEVAAVYNPTALSSPSATRMPTESAASFFTYGSDSGVRLSSAAGDVVWNAEGAFSSFETLVGTATRPTTVQGYFNYLHGSGQLMPAADRVTRSLAVSNRLAQVAPPTVQVSALDGAVKLLTSELYALWLFPSATGNLSVYAGHDLAITGGSRGVIMLDGDPARWPSVSRPALETGWTDGAYATLRPAELGLAGDNRKLSVDTLYSSTLHQNDALPATLYAGGSITTDTRLTVPKAAVVEAGGDIVDLSFAGQHFHETDVTLIKAGGRIVGRDNTPSDRDSGMIQLAGPGELQVEAGTDLDLRTAGGIQTIGNLPGSYYGISAFNVGNAALPDTGASVRVSAGMNRRVDVDALMQRYLASDPQAQVALVNHVRGVLALPASQLPDLSGLVGTELRTALASAFPAALQYYRQFSQAHQLSFAEALVDRAFVARYVAPGQAYADAWAVRASALGLDPARTEGTAFQQFKDEILMGEVRRLGQQAVELADSTDPAENQRRKAQREALWAQVDEATSLAGLGAGFHFDGDINLASSKIHTLADGNLLSGGADLFAPGGQILVGYSSSTPTDRDNAATRGLVAYNGGSIRALADADFQVNTQKAFVVGEGDLVLYSRRGAIDSGRGSNTDVTVPAPVPVVDPLTGAVVFRSPAVTTGSGIGLLKKADGTSRGTVDLFAPIGGVLALDTFIRNESGGDIRVAGPVKGGDNLKGNVKGGAPTVARPSVKVGTKLPGEATSGATQLAEASQAARRKETNGILTVELLSLGDEGVTRGGAPQAGSASPCPPNDPDCAR</sequence>
<dbReference type="SUPFAM" id="SSF51126">
    <property type="entry name" value="Pectin lyase-like"/>
    <property type="match status" value="1"/>
</dbReference>
<dbReference type="EMBL" id="CP029211">
    <property type="protein sequence ID" value="AWI55469.1"/>
    <property type="molecule type" value="Genomic_DNA"/>
</dbReference>
<dbReference type="InterPro" id="IPR011050">
    <property type="entry name" value="Pectin_lyase_fold/virulence"/>
</dbReference>
<dbReference type="InterPro" id="IPR021026">
    <property type="entry name" value="Filamn_hemagglutn_DUF3739"/>
</dbReference>
<dbReference type="InterPro" id="IPR012334">
    <property type="entry name" value="Pectin_lyas_fold"/>
</dbReference>
<feature type="compositionally biased region" description="Pro residues" evidence="1">
    <location>
        <begin position="3751"/>
        <end position="3761"/>
    </location>
</feature>
<organism evidence="3 4">
    <name type="scientific">Aquabacterium olei</name>
    <dbReference type="NCBI Taxonomy" id="1296669"/>
    <lineage>
        <taxon>Bacteria</taxon>
        <taxon>Pseudomonadati</taxon>
        <taxon>Pseudomonadota</taxon>
        <taxon>Betaproteobacteria</taxon>
        <taxon>Burkholderiales</taxon>
        <taxon>Aquabacterium</taxon>
    </lineage>
</organism>
<dbReference type="PANTHER" id="PTHR12338">
    <property type="entry name" value="AUTOTRANSPORTER"/>
    <property type="match status" value="1"/>
</dbReference>
<dbReference type="SMART" id="SM00912">
    <property type="entry name" value="Haemagg_act"/>
    <property type="match status" value="1"/>
</dbReference>
<evidence type="ECO:0000313" key="4">
    <source>
        <dbReference type="Proteomes" id="UP000244892"/>
    </source>
</evidence>
<dbReference type="OrthoDB" id="218680at2"/>
<dbReference type="RefSeq" id="WP_109038580.1">
    <property type="nucleotide sequence ID" value="NZ_CP029211.1"/>
</dbReference>
<feature type="domain" description="Filamentous haemagglutinin FhaB/tRNA nuclease CdiA-like TPS" evidence="2">
    <location>
        <begin position="105"/>
        <end position="213"/>
    </location>
</feature>
<gene>
    <name evidence="3" type="ORF">DEH84_17935</name>
</gene>
<dbReference type="InterPro" id="IPR050909">
    <property type="entry name" value="Bact_Autotransporter_VF"/>
</dbReference>
<evidence type="ECO:0000313" key="3">
    <source>
        <dbReference type="EMBL" id="AWI55469.1"/>
    </source>
</evidence>
<feature type="region of interest" description="Disordered" evidence="1">
    <location>
        <begin position="3736"/>
        <end position="3761"/>
    </location>
</feature>
<name>A0A2U8FWN0_9BURK</name>
<protein>
    <recommendedName>
        <fullName evidence="2">Filamentous haemagglutinin FhaB/tRNA nuclease CdiA-like TPS domain-containing protein</fullName>
    </recommendedName>
</protein>
<dbReference type="Pfam" id="PF13018">
    <property type="entry name" value="ESPR"/>
    <property type="match status" value="1"/>
</dbReference>
<dbReference type="NCBIfam" id="TIGR01901">
    <property type="entry name" value="adhes_NPXG"/>
    <property type="match status" value="1"/>
</dbReference>
<geneLocation type="plasmid" evidence="4">
    <name>ptb101</name>
</geneLocation>